<organism evidence="3 4">
    <name type="scientific">Chloropicon roscoffensis</name>
    <dbReference type="NCBI Taxonomy" id="1461544"/>
    <lineage>
        <taxon>Eukaryota</taxon>
        <taxon>Viridiplantae</taxon>
        <taxon>Chlorophyta</taxon>
        <taxon>Chloropicophyceae</taxon>
        <taxon>Chloropicales</taxon>
        <taxon>Chloropicaceae</taxon>
        <taxon>Chloropicon</taxon>
    </lineage>
</organism>
<dbReference type="InterPro" id="IPR001254">
    <property type="entry name" value="Trypsin_dom"/>
</dbReference>
<dbReference type="Pfam" id="PF00089">
    <property type="entry name" value="Trypsin"/>
    <property type="match status" value="1"/>
</dbReference>
<gene>
    <name evidence="3" type="ORF">HKI87_03g19270</name>
</gene>
<feature type="region of interest" description="Disordered" evidence="1">
    <location>
        <begin position="1"/>
        <end position="32"/>
    </location>
</feature>
<proteinExistence type="predicted"/>
<dbReference type="SUPFAM" id="SSF50494">
    <property type="entry name" value="Trypsin-like serine proteases"/>
    <property type="match status" value="1"/>
</dbReference>
<dbReference type="PANTHER" id="PTHR36234">
    <property type="entry name" value="LYSYL ENDOPEPTIDASE"/>
    <property type="match status" value="1"/>
</dbReference>
<keyword evidence="4" id="KW-1185">Reference proteome</keyword>
<evidence type="ECO:0000256" key="1">
    <source>
        <dbReference type="SAM" id="MobiDB-lite"/>
    </source>
</evidence>
<evidence type="ECO:0000313" key="4">
    <source>
        <dbReference type="Proteomes" id="UP001472866"/>
    </source>
</evidence>
<dbReference type="EMBL" id="CP151503">
    <property type="protein sequence ID" value="WZN60398.1"/>
    <property type="molecule type" value="Genomic_DNA"/>
</dbReference>
<protein>
    <submittedName>
        <fullName evidence="3">Peptidase S1 domain-containing protein</fullName>
    </submittedName>
</protein>
<evidence type="ECO:0000259" key="2">
    <source>
        <dbReference type="Pfam" id="PF00089"/>
    </source>
</evidence>
<dbReference type="PANTHER" id="PTHR36234:SF5">
    <property type="entry name" value="LYSYL ENDOPEPTIDASE"/>
    <property type="match status" value="1"/>
</dbReference>
<dbReference type="Proteomes" id="UP001472866">
    <property type="component" value="Chromosome 03"/>
</dbReference>
<feature type="domain" description="Peptidase S1" evidence="2">
    <location>
        <begin position="249"/>
        <end position="433"/>
    </location>
</feature>
<name>A0AAX4P2P1_9CHLO</name>
<dbReference type="GO" id="GO:0004252">
    <property type="term" value="F:serine-type endopeptidase activity"/>
    <property type="evidence" value="ECO:0007669"/>
    <property type="project" value="InterPro"/>
</dbReference>
<sequence length="830" mass="89369">MAKPPSHRAMERGIEVTSLPTDDLELPSIDQGSRAAEDDERLAIHLAQEASNATTLDDARYANLKRPYRWGASAKVSEFSGVSMRHRGAWTRVGDREWVWRLRLTTPGATSQQVVFSSLWLPPGAELWAIPEDRDGDDCSGCLALLPEDTNDEAGLALPVVPGSSLELEVGLTLPADRAQTRPPRLHVAKVIGGFRTLAGFEAKAVRGPQGISQACNNDATCPLLGDEWEDARRSVVQIITSGGSSASSSFSAVCTGTLINSPTGRNFVLTAYHCLEGETVSDWSFVFNYEKECGRVGHQTSAFQDYLSGARLVWADKATDTILLEVHHAIPEDFGAYFAGWDARPLDPLDPFTVSFHHPSGDFKKVSVDTNAKAEGTCPFCGSLERSHIVVTGWDDGTTERGSSGCSLFNSDQRVVGVLSGGSAACPDNTGFDLYGKLQVAMGRGLGEFLAPGGELEMEGRYAADPAASLVFEPRALVVAEDGEAGTIRVRLRDPVEEGAEIVVFVSLHADDDKWAKSVFPRELRFGPQDWDEGKTVTVLPRDNPDFHGDVRYFLRFEALHSISGERHSSDYPVVHQDDERLAGDALFDPIKISTLPFSFLGDTSSGYTNTLQSRCELGSLSPDVVFEFSPQRDTVATISLCSLQLFDSALYVIEDGGAEVYCNDDGARAGCGDSAEIDPIIFKGGKTYQVIVDGYNGAGGRFQLDVHEVPLVVDSFDGHRPVDTYTYAGASSGADTYSVPHQTSGSSNKVAEGTAASQSVRPVSHHGEVSLATFFSVLDGIDSSGETETAERTGDRTVEAADSSSQSLCSLRNALDLLVLLAAAMLYF</sequence>
<evidence type="ECO:0000313" key="3">
    <source>
        <dbReference type="EMBL" id="WZN60398.1"/>
    </source>
</evidence>
<reference evidence="3 4" key="1">
    <citation type="submission" date="2024-03" db="EMBL/GenBank/DDBJ databases">
        <title>Complete genome sequence of the green alga Chloropicon roscoffensis RCC1871.</title>
        <authorList>
            <person name="Lemieux C."/>
            <person name="Pombert J.-F."/>
            <person name="Otis C."/>
            <person name="Turmel M."/>
        </authorList>
    </citation>
    <scope>NUCLEOTIDE SEQUENCE [LARGE SCALE GENOMIC DNA]</scope>
    <source>
        <strain evidence="3 4">RCC1871</strain>
    </source>
</reference>
<dbReference type="Gene3D" id="2.40.10.10">
    <property type="entry name" value="Trypsin-like serine proteases"/>
    <property type="match status" value="2"/>
</dbReference>
<dbReference type="InterPro" id="IPR009003">
    <property type="entry name" value="Peptidase_S1_PA"/>
</dbReference>
<accession>A0AAX4P2P1</accession>
<feature type="region of interest" description="Disordered" evidence="1">
    <location>
        <begin position="738"/>
        <end position="765"/>
    </location>
</feature>
<dbReference type="InterPro" id="IPR043504">
    <property type="entry name" value="Peptidase_S1_PA_chymotrypsin"/>
</dbReference>
<dbReference type="AlphaFoldDB" id="A0AAX4P2P1"/>
<feature type="compositionally biased region" description="Polar residues" evidence="1">
    <location>
        <begin position="738"/>
        <end position="763"/>
    </location>
</feature>
<dbReference type="GO" id="GO:0006508">
    <property type="term" value="P:proteolysis"/>
    <property type="evidence" value="ECO:0007669"/>
    <property type="project" value="InterPro"/>
</dbReference>